<dbReference type="SUPFAM" id="SSF53474">
    <property type="entry name" value="alpha/beta-Hydrolases"/>
    <property type="match status" value="1"/>
</dbReference>
<dbReference type="InterPro" id="IPR051321">
    <property type="entry name" value="PHA/PHB_synthase"/>
</dbReference>
<protein>
    <submittedName>
        <fullName evidence="4">Poly-beta-hydroxybutyrate polymerase</fullName>
    </submittedName>
</protein>
<evidence type="ECO:0000313" key="4">
    <source>
        <dbReference type="EMBL" id="APW37256.1"/>
    </source>
</evidence>
<dbReference type="PANTHER" id="PTHR36837:SF5">
    <property type="entry name" value="POLY-3-HYDROXYBUTYRATE SYNTHASE"/>
    <property type="match status" value="1"/>
</dbReference>
<dbReference type="STRING" id="1842727.RD110_08650"/>
<evidence type="ECO:0000313" key="5">
    <source>
        <dbReference type="Proteomes" id="UP000186609"/>
    </source>
</evidence>
<proteinExistence type="predicted"/>
<dbReference type="RefSeq" id="WP_076198585.1">
    <property type="nucleotide sequence ID" value="NZ_CP019236.1"/>
</dbReference>
<dbReference type="PANTHER" id="PTHR36837">
    <property type="entry name" value="POLY(3-HYDROXYALKANOATE) POLYMERASE SUBUNIT PHAC"/>
    <property type="match status" value="1"/>
</dbReference>
<gene>
    <name evidence="4" type="ORF">RD110_08650</name>
</gene>
<dbReference type="Gene3D" id="3.40.50.1820">
    <property type="entry name" value="alpha/beta hydrolase"/>
    <property type="match status" value="1"/>
</dbReference>
<dbReference type="EMBL" id="CP019236">
    <property type="protein sequence ID" value="APW37256.1"/>
    <property type="molecule type" value="Genomic_DNA"/>
</dbReference>
<dbReference type="AlphaFoldDB" id="A0A1P8JU11"/>
<sequence>MLAYLDWLLHLAISPGRQLALAEEARQALLQWLPVAPPAQEGQPASAEDDVRGGDRRFDDPAWNTWPFDMLKRGFLLGQRWWQSAATGVRGVSRHHEDVVAFGARQWLDTLSPSNFLWTNPQALRAVQQERGQGLARGMLNLMDDAARLGGGTPPGHPSRFRPGHELAATPGKVVFRNHLIELLQYSPVTETVFPEPVLIVPSWIMKYYILDLSPQNSLVRYLVSQGYTVFMVSWRNPGAEDRALDMADYLALGPVAAMDAVAELQPGRKVHAAGYCLGGTLLAIAAAAWAREGRDSLASLTLLATQTDFEEPGELSLFIDDSQITYLEDMMWQTGYLDGPQMGASFTYLNTRDLLWSRMVRDYLLGARLPPNDLTAWNLDTTRMPYQMHVQYLKSLYRDNALARGAYQVGDHPVALSDLDVPVFAVGTLKDHISPWRSVYKLHLLTDAELSFVLTSGGHNAGILSEPGHAGRSYRIHGRPRNGKYLGPEEWLAQAEEREGSWWPAWQAWLAERSGPRTAPPPMCGVAGMGRVLRNAPGEYVLQR</sequence>
<dbReference type="InterPro" id="IPR010941">
    <property type="entry name" value="PhaC_N"/>
</dbReference>
<reference evidence="4 5" key="1">
    <citation type="submission" date="2017-01" db="EMBL/GenBank/DDBJ databases">
        <authorList>
            <person name="Mah S.A."/>
            <person name="Swanson W.J."/>
            <person name="Moy G.W."/>
            <person name="Vacquier V.D."/>
        </authorList>
    </citation>
    <scope>NUCLEOTIDE SEQUENCE [LARGE SCALE GENOMIC DNA]</scope>
    <source>
        <strain evidence="4 5">DCY110</strain>
    </source>
</reference>
<keyword evidence="2" id="KW-0012">Acyltransferase</keyword>
<feature type="domain" description="Poly-beta-hydroxybutyrate polymerase N-terminal" evidence="3">
    <location>
        <begin position="55"/>
        <end position="223"/>
    </location>
</feature>
<accession>A0A1P8JU11</accession>
<evidence type="ECO:0000256" key="2">
    <source>
        <dbReference type="ARBA" id="ARBA00023315"/>
    </source>
</evidence>
<dbReference type="InterPro" id="IPR029058">
    <property type="entry name" value="AB_hydrolase_fold"/>
</dbReference>
<keyword evidence="5" id="KW-1185">Reference proteome</keyword>
<dbReference type="KEGG" id="rhy:RD110_08650"/>
<evidence type="ECO:0000256" key="1">
    <source>
        <dbReference type="ARBA" id="ARBA00022679"/>
    </source>
</evidence>
<keyword evidence="1" id="KW-0808">Transferase</keyword>
<organism evidence="4 5">
    <name type="scientific">Rhodoferax koreensis</name>
    <dbReference type="NCBI Taxonomy" id="1842727"/>
    <lineage>
        <taxon>Bacteria</taxon>
        <taxon>Pseudomonadati</taxon>
        <taxon>Pseudomonadota</taxon>
        <taxon>Betaproteobacteria</taxon>
        <taxon>Burkholderiales</taxon>
        <taxon>Comamonadaceae</taxon>
        <taxon>Rhodoferax</taxon>
    </lineage>
</organism>
<dbReference type="Pfam" id="PF07167">
    <property type="entry name" value="PhaC_N"/>
    <property type="match status" value="1"/>
</dbReference>
<dbReference type="Proteomes" id="UP000186609">
    <property type="component" value="Chromosome"/>
</dbReference>
<dbReference type="GO" id="GO:0042619">
    <property type="term" value="P:poly-hydroxybutyrate biosynthetic process"/>
    <property type="evidence" value="ECO:0007669"/>
    <property type="project" value="InterPro"/>
</dbReference>
<dbReference type="GO" id="GO:0016746">
    <property type="term" value="F:acyltransferase activity"/>
    <property type="evidence" value="ECO:0007669"/>
    <property type="project" value="UniProtKB-KW"/>
</dbReference>
<name>A0A1P8JU11_9BURK</name>
<evidence type="ECO:0000259" key="3">
    <source>
        <dbReference type="Pfam" id="PF07167"/>
    </source>
</evidence>